<keyword evidence="4 12" id="KW-0808">Transferase</keyword>
<dbReference type="FunFam" id="3.40.50.300:FF:000225">
    <property type="entry name" value="Thymidylate kinase"/>
    <property type="match status" value="1"/>
</dbReference>
<feature type="domain" description="Thymidylate kinase-like" evidence="13">
    <location>
        <begin position="15"/>
        <end position="209"/>
    </location>
</feature>
<evidence type="ECO:0000256" key="9">
    <source>
        <dbReference type="ARBA" id="ARBA00029962"/>
    </source>
</evidence>
<evidence type="ECO:0000313" key="15">
    <source>
        <dbReference type="Proteomes" id="UP000192708"/>
    </source>
</evidence>
<keyword evidence="7 12" id="KW-0418">Kinase</keyword>
<evidence type="ECO:0000256" key="12">
    <source>
        <dbReference type="HAMAP-Rule" id="MF_00165"/>
    </source>
</evidence>
<dbReference type="EC" id="2.7.4.9" evidence="2 12"/>
<comment type="function">
    <text evidence="11 12">Phosphorylation of dTMP to form dTDP in both de novo and salvage pathways of dTTP synthesis.</text>
</comment>
<dbReference type="GO" id="GO:0005829">
    <property type="term" value="C:cytosol"/>
    <property type="evidence" value="ECO:0007669"/>
    <property type="project" value="TreeGrafter"/>
</dbReference>
<dbReference type="SUPFAM" id="SSF52540">
    <property type="entry name" value="P-loop containing nucleoside triphosphate hydrolases"/>
    <property type="match status" value="1"/>
</dbReference>
<keyword evidence="5 12" id="KW-0545">Nucleotide biosynthesis</keyword>
<dbReference type="GO" id="GO:0005524">
    <property type="term" value="F:ATP binding"/>
    <property type="evidence" value="ECO:0007669"/>
    <property type="project" value="UniProtKB-UniRule"/>
</dbReference>
<evidence type="ECO:0000256" key="8">
    <source>
        <dbReference type="ARBA" id="ARBA00022840"/>
    </source>
</evidence>
<dbReference type="AlphaFoldDB" id="A0A1W2BGI3"/>
<name>A0A1W2BGI3_9BURK</name>
<dbReference type="EMBL" id="FWXJ01000013">
    <property type="protein sequence ID" value="SMC71944.1"/>
    <property type="molecule type" value="Genomic_DNA"/>
</dbReference>
<evidence type="ECO:0000256" key="10">
    <source>
        <dbReference type="ARBA" id="ARBA00048743"/>
    </source>
</evidence>
<dbReference type="CDD" id="cd01672">
    <property type="entry name" value="TMPK"/>
    <property type="match status" value="1"/>
</dbReference>
<dbReference type="RefSeq" id="WP_084284988.1">
    <property type="nucleotide sequence ID" value="NZ_FWXJ01000013.1"/>
</dbReference>
<dbReference type="STRING" id="1938817.SAMN06296008_11328"/>
<sequence>MNLQAQRYPGIFITFEGIDGAGKSTHINHFAGKLKEKYPAKKIILTREPGGTDLGEKLRTELLNQPMHPETEALLMFAARREHLAQIIEPALMMGDIVISDRFTDSSFAYQCGGRGISIEQLNILEKWVQGRVTKGDVFEIQPNKTFLFDLSVEIAQQRREQTRTPDKFEKLDIHFFNQVRNEYLRRASVFPNRIKLIDASLSIDTIRDMMELEASFL</sequence>
<dbReference type="GO" id="GO:0006233">
    <property type="term" value="P:dTDP biosynthetic process"/>
    <property type="evidence" value="ECO:0007669"/>
    <property type="project" value="InterPro"/>
</dbReference>
<keyword evidence="15" id="KW-1185">Reference proteome</keyword>
<dbReference type="InterPro" id="IPR039430">
    <property type="entry name" value="Thymidylate_kin-like_dom"/>
</dbReference>
<dbReference type="PROSITE" id="PS01331">
    <property type="entry name" value="THYMIDYLATE_KINASE"/>
    <property type="match status" value="1"/>
</dbReference>
<feature type="binding site" evidence="12">
    <location>
        <begin position="17"/>
        <end position="24"/>
    </location>
    <ligand>
        <name>ATP</name>
        <dbReference type="ChEBI" id="CHEBI:30616"/>
    </ligand>
</feature>
<organism evidence="14 15">
    <name type="scientific">Polynucleobacter kasalickyi</name>
    <dbReference type="NCBI Taxonomy" id="1938817"/>
    <lineage>
        <taxon>Bacteria</taxon>
        <taxon>Pseudomonadati</taxon>
        <taxon>Pseudomonadota</taxon>
        <taxon>Betaproteobacteria</taxon>
        <taxon>Burkholderiales</taxon>
        <taxon>Burkholderiaceae</taxon>
        <taxon>Polynucleobacter</taxon>
    </lineage>
</organism>
<evidence type="ECO:0000256" key="6">
    <source>
        <dbReference type="ARBA" id="ARBA00022741"/>
    </source>
</evidence>
<dbReference type="InterPro" id="IPR018095">
    <property type="entry name" value="Thymidylate_kin_CS"/>
</dbReference>
<dbReference type="PANTHER" id="PTHR10344:SF4">
    <property type="entry name" value="UMP-CMP KINASE 2, MITOCHONDRIAL"/>
    <property type="match status" value="1"/>
</dbReference>
<dbReference type="Proteomes" id="UP000192708">
    <property type="component" value="Unassembled WGS sequence"/>
</dbReference>
<dbReference type="GO" id="GO:0004798">
    <property type="term" value="F:dTMP kinase activity"/>
    <property type="evidence" value="ECO:0007669"/>
    <property type="project" value="UniProtKB-UniRule"/>
</dbReference>
<accession>A0A1W2BGI3</accession>
<dbReference type="InterPro" id="IPR018094">
    <property type="entry name" value="Thymidylate_kinase"/>
</dbReference>
<evidence type="ECO:0000256" key="2">
    <source>
        <dbReference type="ARBA" id="ARBA00012980"/>
    </source>
</evidence>
<reference evidence="14 15" key="1">
    <citation type="submission" date="2017-04" db="EMBL/GenBank/DDBJ databases">
        <authorList>
            <person name="Afonso C.L."/>
            <person name="Miller P.J."/>
            <person name="Scott M.A."/>
            <person name="Spackman E."/>
            <person name="Goraichik I."/>
            <person name="Dimitrov K.M."/>
            <person name="Suarez D.L."/>
            <person name="Swayne D.E."/>
        </authorList>
    </citation>
    <scope>NUCLEOTIDE SEQUENCE [LARGE SCALE GENOMIC DNA]</scope>
    <source>
        <strain evidence="14 15">VK13</strain>
    </source>
</reference>
<evidence type="ECO:0000256" key="7">
    <source>
        <dbReference type="ARBA" id="ARBA00022777"/>
    </source>
</evidence>
<protein>
    <recommendedName>
        <fullName evidence="3 12">Thymidylate kinase</fullName>
        <ecNumber evidence="2 12">2.7.4.9</ecNumber>
    </recommendedName>
    <alternativeName>
        <fullName evidence="9 12">dTMP kinase</fullName>
    </alternativeName>
</protein>
<proteinExistence type="inferred from homology"/>
<evidence type="ECO:0000259" key="13">
    <source>
        <dbReference type="Pfam" id="PF02223"/>
    </source>
</evidence>
<dbReference type="GO" id="GO:0006235">
    <property type="term" value="P:dTTP biosynthetic process"/>
    <property type="evidence" value="ECO:0007669"/>
    <property type="project" value="UniProtKB-UniRule"/>
</dbReference>
<dbReference type="Gene3D" id="3.40.50.300">
    <property type="entry name" value="P-loop containing nucleotide triphosphate hydrolases"/>
    <property type="match status" value="1"/>
</dbReference>
<evidence type="ECO:0000256" key="4">
    <source>
        <dbReference type="ARBA" id="ARBA00022679"/>
    </source>
</evidence>
<dbReference type="NCBIfam" id="TIGR00041">
    <property type="entry name" value="DTMP_kinase"/>
    <property type="match status" value="1"/>
</dbReference>
<dbReference type="OrthoDB" id="9774907at2"/>
<keyword evidence="6 12" id="KW-0547">Nucleotide-binding</keyword>
<evidence type="ECO:0000256" key="11">
    <source>
        <dbReference type="ARBA" id="ARBA00057735"/>
    </source>
</evidence>
<keyword evidence="8 12" id="KW-0067">ATP-binding</keyword>
<evidence type="ECO:0000256" key="5">
    <source>
        <dbReference type="ARBA" id="ARBA00022727"/>
    </source>
</evidence>
<evidence type="ECO:0000256" key="1">
    <source>
        <dbReference type="ARBA" id="ARBA00009776"/>
    </source>
</evidence>
<gene>
    <name evidence="12" type="primary">tmk</name>
    <name evidence="14" type="ORF">SAMN06296008_11328</name>
</gene>
<evidence type="ECO:0000256" key="3">
    <source>
        <dbReference type="ARBA" id="ARBA00017144"/>
    </source>
</evidence>
<dbReference type="GO" id="GO:0006227">
    <property type="term" value="P:dUDP biosynthetic process"/>
    <property type="evidence" value="ECO:0007669"/>
    <property type="project" value="TreeGrafter"/>
</dbReference>
<comment type="catalytic activity">
    <reaction evidence="10 12">
        <text>dTMP + ATP = dTDP + ADP</text>
        <dbReference type="Rhea" id="RHEA:13517"/>
        <dbReference type="ChEBI" id="CHEBI:30616"/>
        <dbReference type="ChEBI" id="CHEBI:58369"/>
        <dbReference type="ChEBI" id="CHEBI:63528"/>
        <dbReference type="ChEBI" id="CHEBI:456216"/>
        <dbReference type="EC" id="2.7.4.9"/>
    </reaction>
</comment>
<comment type="similarity">
    <text evidence="1 12">Belongs to the thymidylate kinase family.</text>
</comment>
<evidence type="ECO:0000313" key="14">
    <source>
        <dbReference type="EMBL" id="SMC71944.1"/>
    </source>
</evidence>
<dbReference type="PANTHER" id="PTHR10344">
    <property type="entry name" value="THYMIDYLATE KINASE"/>
    <property type="match status" value="1"/>
</dbReference>
<dbReference type="InterPro" id="IPR027417">
    <property type="entry name" value="P-loop_NTPase"/>
</dbReference>
<dbReference type="HAMAP" id="MF_00165">
    <property type="entry name" value="Thymidylate_kinase"/>
    <property type="match status" value="1"/>
</dbReference>
<dbReference type="Pfam" id="PF02223">
    <property type="entry name" value="Thymidylate_kin"/>
    <property type="match status" value="1"/>
</dbReference>